<dbReference type="SUPFAM" id="SSF48295">
    <property type="entry name" value="TrpR-like"/>
    <property type="match status" value="1"/>
</dbReference>
<protein>
    <submittedName>
        <fullName evidence="3">Helix-turn-helix domain-containing protein</fullName>
    </submittedName>
</protein>
<gene>
    <name evidence="3" type="ORF">J7I44_16760</name>
</gene>
<organism evidence="3 4">
    <name type="scientific">Frateuria flava</name>
    <dbReference type="NCBI Taxonomy" id="2821489"/>
    <lineage>
        <taxon>Bacteria</taxon>
        <taxon>Pseudomonadati</taxon>
        <taxon>Pseudomonadota</taxon>
        <taxon>Gammaproteobacteria</taxon>
        <taxon>Lysobacterales</taxon>
        <taxon>Rhodanobacteraceae</taxon>
        <taxon>Frateuria</taxon>
    </lineage>
</organism>
<dbReference type="InterPro" id="IPR010921">
    <property type="entry name" value="Trp_repressor/repl_initiator"/>
</dbReference>
<proteinExistence type="predicted"/>
<dbReference type="Pfam" id="PF13011">
    <property type="entry name" value="LZ_Tnp_IS481"/>
    <property type="match status" value="1"/>
</dbReference>
<evidence type="ECO:0000259" key="2">
    <source>
        <dbReference type="Pfam" id="PF13011"/>
    </source>
</evidence>
<name>A0ABS4DSB6_9GAMM</name>
<dbReference type="EMBL" id="JAGJRS010000040">
    <property type="protein sequence ID" value="MBP1475947.1"/>
    <property type="molecule type" value="Genomic_DNA"/>
</dbReference>
<feature type="region of interest" description="Disordered" evidence="1">
    <location>
        <begin position="62"/>
        <end position="83"/>
    </location>
</feature>
<evidence type="ECO:0000313" key="3">
    <source>
        <dbReference type="EMBL" id="MBP1475947.1"/>
    </source>
</evidence>
<dbReference type="Gene3D" id="1.10.10.10">
    <property type="entry name" value="Winged helix-like DNA-binding domain superfamily/Winged helix DNA-binding domain"/>
    <property type="match status" value="1"/>
</dbReference>
<evidence type="ECO:0000256" key="1">
    <source>
        <dbReference type="SAM" id="MobiDB-lite"/>
    </source>
</evidence>
<sequence>HQEPRMNLHKHARLTPRGRALLVERVLEHGLRVEEAAHAAGVSVRTAYKWLARFREEGAAGLLDRSSQPHHCPHLQTQRSRSR</sequence>
<dbReference type="InterPro" id="IPR024967">
    <property type="entry name" value="DNA-bd_IS481-type"/>
</dbReference>
<feature type="domain" description="DNA-binding" evidence="2">
    <location>
        <begin position="6"/>
        <end position="74"/>
    </location>
</feature>
<keyword evidence="4" id="KW-1185">Reference proteome</keyword>
<reference evidence="3 4" key="1">
    <citation type="submission" date="2021-04" db="EMBL/GenBank/DDBJ databases">
        <authorList>
            <person name="Huq M.A."/>
        </authorList>
    </citation>
    <scope>NUCLEOTIDE SEQUENCE [LARGE SCALE GENOMIC DNA]</scope>
    <source>
        <strain evidence="3 4">MAH-13</strain>
    </source>
</reference>
<comment type="caution">
    <text evidence="3">The sequence shown here is derived from an EMBL/GenBank/DDBJ whole genome shotgun (WGS) entry which is preliminary data.</text>
</comment>
<feature type="non-terminal residue" evidence="3">
    <location>
        <position position="1"/>
    </location>
</feature>
<evidence type="ECO:0000313" key="4">
    <source>
        <dbReference type="Proteomes" id="UP000823790"/>
    </source>
</evidence>
<dbReference type="InterPro" id="IPR036388">
    <property type="entry name" value="WH-like_DNA-bd_sf"/>
</dbReference>
<accession>A0ABS4DSB6</accession>
<dbReference type="Proteomes" id="UP000823790">
    <property type="component" value="Unassembled WGS sequence"/>
</dbReference>